<evidence type="ECO:0000313" key="5">
    <source>
        <dbReference type="Proteomes" id="UP000326364"/>
    </source>
</evidence>
<evidence type="ECO:0000313" key="4">
    <source>
        <dbReference type="Proteomes" id="UP000325933"/>
    </source>
</evidence>
<evidence type="ECO:0000313" key="2">
    <source>
        <dbReference type="EMBL" id="KAA9014348.1"/>
    </source>
</evidence>
<dbReference type="Proteomes" id="UP000326364">
    <property type="component" value="Unassembled WGS sequence"/>
</dbReference>
<dbReference type="Proteomes" id="UP000325933">
    <property type="component" value="Unassembled WGS sequence"/>
</dbReference>
<organism evidence="3 4">
    <name type="scientific">Sphingobium limneticum</name>
    <dbReference type="NCBI Taxonomy" id="1007511"/>
    <lineage>
        <taxon>Bacteria</taxon>
        <taxon>Pseudomonadati</taxon>
        <taxon>Pseudomonadota</taxon>
        <taxon>Alphaproteobacteria</taxon>
        <taxon>Sphingomonadales</taxon>
        <taxon>Sphingomonadaceae</taxon>
        <taxon>Sphingobium</taxon>
    </lineage>
</organism>
<dbReference type="GO" id="GO:0003677">
    <property type="term" value="F:DNA binding"/>
    <property type="evidence" value="ECO:0007669"/>
    <property type="project" value="InterPro"/>
</dbReference>
<gene>
    <name evidence="3" type="ORF">F4U95_17110</name>
    <name evidence="2" type="ORF">F4U96_16985</name>
</gene>
<dbReference type="InterPro" id="IPR016032">
    <property type="entry name" value="Sig_transdc_resp-reg_C-effctor"/>
</dbReference>
<dbReference type="RefSeq" id="WP_150426542.1">
    <property type="nucleotide sequence ID" value="NZ_VYQA01000013.1"/>
</dbReference>
<sequence length="196" mass="21890">MAKPFFAATATGYDVPALLGEWIDSDPYPRVILDMNHYIIWQNAASRAFVESGDGIEQRGDIFAFVDKACDQGLTQMMLSSVVSGNSGTVSDLDRSTRYALVVQRLSSPDKALVCGISYRRVDQMRYADLKSIFILTKAEDKILRQLLQGMVADHIAEENATSLDMVRSHIRSIYSKLGVSSREALFNRVSLYRIP</sequence>
<keyword evidence="5" id="KW-1185">Reference proteome</keyword>
<reference evidence="4 5" key="1">
    <citation type="submission" date="2019-09" db="EMBL/GenBank/DDBJ databases">
        <authorList>
            <person name="Feng G."/>
        </authorList>
    </citation>
    <scope>NUCLEOTIDE SEQUENCE [LARGE SCALE GENOMIC DNA]</scope>
    <source>
        <strain evidence="3 4">KACC 19283</strain>
        <strain evidence="2 5">KACC 19284</strain>
    </source>
</reference>
<evidence type="ECO:0000259" key="1">
    <source>
        <dbReference type="SMART" id="SM00421"/>
    </source>
</evidence>
<dbReference type="InterPro" id="IPR036388">
    <property type="entry name" value="WH-like_DNA-bd_sf"/>
</dbReference>
<dbReference type="AlphaFoldDB" id="A0A5J5HXC1"/>
<protein>
    <submittedName>
        <fullName evidence="3">Helix-turn-helix transcriptional regulator</fullName>
    </submittedName>
</protein>
<dbReference type="EMBL" id="VYQB01000013">
    <property type="protein sequence ID" value="KAA9014348.1"/>
    <property type="molecule type" value="Genomic_DNA"/>
</dbReference>
<dbReference type="Pfam" id="PF00196">
    <property type="entry name" value="GerE"/>
    <property type="match status" value="1"/>
</dbReference>
<dbReference type="EMBL" id="VYQA01000013">
    <property type="protein sequence ID" value="KAA9027437.1"/>
    <property type="molecule type" value="Genomic_DNA"/>
</dbReference>
<dbReference type="GO" id="GO:0006355">
    <property type="term" value="P:regulation of DNA-templated transcription"/>
    <property type="evidence" value="ECO:0007669"/>
    <property type="project" value="InterPro"/>
</dbReference>
<feature type="domain" description="HTH luxR-type" evidence="1">
    <location>
        <begin position="133"/>
        <end position="190"/>
    </location>
</feature>
<proteinExistence type="predicted"/>
<accession>A0A5J5HXC1</accession>
<evidence type="ECO:0000313" key="3">
    <source>
        <dbReference type="EMBL" id="KAA9027437.1"/>
    </source>
</evidence>
<dbReference type="SMART" id="SM00421">
    <property type="entry name" value="HTH_LUXR"/>
    <property type="match status" value="1"/>
</dbReference>
<dbReference type="InterPro" id="IPR000792">
    <property type="entry name" value="Tscrpt_reg_LuxR_C"/>
</dbReference>
<dbReference type="Gene3D" id="1.10.10.10">
    <property type="entry name" value="Winged helix-like DNA-binding domain superfamily/Winged helix DNA-binding domain"/>
    <property type="match status" value="1"/>
</dbReference>
<dbReference type="SUPFAM" id="SSF46894">
    <property type="entry name" value="C-terminal effector domain of the bipartite response regulators"/>
    <property type="match status" value="1"/>
</dbReference>
<name>A0A5J5HXC1_9SPHN</name>
<comment type="caution">
    <text evidence="3">The sequence shown here is derived from an EMBL/GenBank/DDBJ whole genome shotgun (WGS) entry which is preliminary data.</text>
</comment>